<organism evidence="2 3">
    <name type="scientific">Micromonospora andamanensis</name>
    <dbReference type="NCBI Taxonomy" id="1287068"/>
    <lineage>
        <taxon>Bacteria</taxon>
        <taxon>Bacillati</taxon>
        <taxon>Actinomycetota</taxon>
        <taxon>Actinomycetes</taxon>
        <taxon>Micromonosporales</taxon>
        <taxon>Micromonosporaceae</taxon>
        <taxon>Micromonospora</taxon>
    </lineage>
</organism>
<sequence>MPLARAGARWSGRQESNPYRQPGGRTTGDVPSGTPYAGIMSAGREVIDLDEHNRQLTAAGSGAPDRLLARRKMAVRLVAAFVAGGLLGGFGVNELRDSREERERHASVALVAVLVSIAGGGSDVPGVLQLDGQLAVTNPGQAPMTVRSATGQGPGVLVRDTGSSRLLRPGDTGLIDVKLRLECATAFESDLLSMRFSVETGDHQVREIDYPVALVGSTLQARTEQPCARSVETD</sequence>
<dbReference type="Proteomes" id="UP000647017">
    <property type="component" value="Unassembled WGS sequence"/>
</dbReference>
<evidence type="ECO:0000313" key="2">
    <source>
        <dbReference type="EMBL" id="GIJ13082.1"/>
    </source>
</evidence>
<evidence type="ECO:0000256" key="1">
    <source>
        <dbReference type="SAM" id="MobiDB-lite"/>
    </source>
</evidence>
<dbReference type="EMBL" id="BOOZ01000077">
    <property type="protein sequence ID" value="GIJ13082.1"/>
    <property type="molecule type" value="Genomic_DNA"/>
</dbReference>
<protein>
    <submittedName>
        <fullName evidence="2">Uncharacterized protein</fullName>
    </submittedName>
</protein>
<keyword evidence="3" id="KW-1185">Reference proteome</keyword>
<proteinExistence type="predicted"/>
<feature type="region of interest" description="Disordered" evidence="1">
    <location>
        <begin position="1"/>
        <end position="34"/>
    </location>
</feature>
<evidence type="ECO:0000313" key="3">
    <source>
        <dbReference type="Proteomes" id="UP000647017"/>
    </source>
</evidence>
<reference evidence="2 3" key="1">
    <citation type="submission" date="2021-01" db="EMBL/GenBank/DDBJ databases">
        <title>Whole genome shotgun sequence of Verrucosispora andamanensis NBRC 109075.</title>
        <authorList>
            <person name="Komaki H."/>
            <person name="Tamura T."/>
        </authorList>
    </citation>
    <scope>NUCLEOTIDE SEQUENCE [LARGE SCALE GENOMIC DNA]</scope>
    <source>
        <strain evidence="2 3">NBRC 109075</strain>
    </source>
</reference>
<comment type="caution">
    <text evidence="2">The sequence shown here is derived from an EMBL/GenBank/DDBJ whole genome shotgun (WGS) entry which is preliminary data.</text>
</comment>
<gene>
    <name evidence="2" type="ORF">Van01_62960</name>
</gene>
<accession>A0ABQ4I5B0</accession>
<name>A0ABQ4I5B0_9ACTN</name>